<evidence type="ECO:0000256" key="1">
    <source>
        <dbReference type="SAM" id="MobiDB-lite"/>
    </source>
</evidence>
<reference evidence="2 3" key="1">
    <citation type="journal article" date="2022" name="bioRxiv">
        <title>Genomics of Preaxostyla Flagellates Illuminates Evolutionary Transitions and the Path Towards Mitochondrial Loss.</title>
        <authorList>
            <person name="Novak L.V.F."/>
            <person name="Treitli S.C."/>
            <person name="Pyrih J."/>
            <person name="Halakuc P."/>
            <person name="Pipaliya S.V."/>
            <person name="Vacek V."/>
            <person name="Brzon O."/>
            <person name="Soukal P."/>
            <person name="Eme L."/>
            <person name="Dacks J.B."/>
            <person name="Karnkowska A."/>
            <person name="Elias M."/>
            <person name="Hampl V."/>
        </authorList>
    </citation>
    <scope>NUCLEOTIDE SEQUENCE [LARGE SCALE GENOMIC DNA]</scope>
    <source>
        <strain evidence="2">NAU3</strain>
        <tissue evidence="2">Gut</tissue>
    </source>
</reference>
<name>A0ABQ9WVF1_9EUKA</name>
<accession>A0ABQ9WVF1</accession>
<dbReference type="EMBL" id="JARBJD010000442">
    <property type="protein sequence ID" value="KAK2942010.1"/>
    <property type="molecule type" value="Genomic_DNA"/>
</dbReference>
<feature type="region of interest" description="Disordered" evidence="1">
    <location>
        <begin position="20"/>
        <end position="61"/>
    </location>
</feature>
<gene>
    <name evidence="2" type="ORF">BLNAU_23075</name>
</gene>
<evidence type="ECO:0000313" key="3">
    <source>
        <dbReference type="Proteomes" id="UP001281761"/>
    </source>
</evidence>
<feature type="compositionally biased region" description="Basic and acidic residues" evidence="1">
    <location>
        <begin position="146"/>
        <end position="158"/>
    </location>
</feature>
<proteinExistence type="predicted"/>
<comment type="caution">
    <text evidence="2">The sequence shown here is derived from an EMBL/GenBank/DDBJ whole genome shotgun (WGS) entry which is preliminary data.</text>
</comment>
<keyword evidence="3" id="KW-1185">Reference proteome</keyword>
<protein>
    <submittedName>
        <fullName evidence="2">Uncharacterized protein</fullName>
    </submittedName>
</protein>
<feature type="region of interest" description="Disordered" evidence="1">
    <location>
        <begin position="140"/>
        <end position="162"/>
    </location>
</feature>
<feature type="compositionally biased region" description="Basic and acidic residues" evidence="1">
    <location>
        <begin position="39"/>
        <end position="57"/>
    </location>
</feature>
<feature type="compositionally biased region" description="Basic and acidic residues" evidence="1">
    <location>
        <begin position="20"/>
        <end position="29"/>
    </location>
</feature>
<evidence type="ECO:0000313" key="2">
    <source>
        <dbReference type="EMBL" id="KAK2942010.1"/>
    </source>
</evidence>
<organism evidence="2 3">
    <name type="scientific">Blattamonas nauphoetae</name>
    <dbReference type="NCBI Taxonomy" id="2049346"/>
    <lineage>
        <taxon>Eukaryota</taxon>
        <taxon>Metamonada</taxon>
        <taxon>Preaxostyla</taxon>
        <taxon>Oxymonadida</taxon>
        <taxon>Blattamonas</taxon>
    </lineage>
</organism>
<sequence length="189" mass="21327">MHILETRCLTDTARRVKFDVDASQREEQTRLQPHVTHSPRPEEARCTGSDQPEHESEVDQAVQGRLVKRIGSPEPRKMTIGLYLVLNTRELGRIWLDSQSLWSLAEWVLIAEMAWILKSGNANEDRQRIYEHSETDASGTIEAGLVDDRQESGMENRDPPTASVAESYSVSLSSHLPLFINLAIAMCCL</sequence>
<dbReference type="Proteomes" id="UP001281761">
    <property type="component" value="Unassembled WGS sequence"/>
</dbReference>